<evidence type="ECO:0000313" key="1">
    <source>
        <dbReference type="EMBL" id="KFM22662.1"/>
    </source>
</evidence>
<dbReference type="Proteomes" id="UP000028924">
    <property type="component" value="Unassembled WGS sequence"/>
</dbReference>
<dbReference type="EMBL" id="KL662079">
    <property type="protein sequence ID" value="KFM22662.1"/>
    <property type="molecule type" value="Genomic_DNA"/>
</dbReference>
<protein>
    <recommendedName>
        <fullName evidence="3">Peptidase S1 domain-containing protein</fullName>
    </recommendedName>
</protein>
<keyword evidence="2" id="KW-1185">Reference proteome</keyword>
<evidence type="ECO:0008006" key="3">
    <source>
        <dbReference type="Google" id="ProtNLM"/>
    </source>
</evidence>
<dbReference type="InterPro" id="IPR009003">
    <property type="entry name" value="Peptidase_S1_PA"/>
</dbReference>
<dbReference type="Gene3D" id="2.40.10.10">
    <property type="entry name" value="Trypsin-like serine proteases"/>
    <property type="match status" value="2"/>
</dbReference>
<dbReference type="KEGG" id="apro:F751_0458"/>
<dbReference type="InterPro" id="IPR043504">
    <property type="entry name" value="Peptidase_S1_PA_chymotrypsin"/>
</dbReference>
<sequence length="571" mass="62536">MDTCAIDAACDPQVDFMQRSVVQLTQFQQNNFCTGTLMKGPGDKIYILSARHCLSMRGLRFVYPWSSYSVIFDYALPCNASRVSDIPSTFGRYLTGLAIVFEDELSDIAVFELLQDIPPEWGPILAGWDATELDGNFTFTAVSNPQGDTQKVTTGIVSVPFYRVVVNDDHSVSLVTNVSCETHTCGFYLSALTSGALTVGSSGCGLYHDGLGKIVGTLSSGLGSCALPSDPWGEDAPRKFFGALAAAWEHGFHRLFDLPRDGERSAEYEEYTRALPTITVGNIVPEVNPRLGATHMTIALQQRPERNTTITISPAEPWLVTVSPRSISFTTDNWSATQQIAITARPDRPETSATLQFQLNLTWPVVDEAGRWSERIKSISGVVWAERKGTSFFNPQEVQAPFRHVADLERFNPQVPLIAQHIGPFVPAQYFSYKAGESEGIVIETCPHTRDPNAHNMTATIFGSLWTTNKAIPQRTKAVSIPRTGCTQVLAGLPGGQSELGVPVLDQLEKEGDVSMITSLPAREIVEASTTPTTYFFRPEADLTLNITTCSEETTVGSGLEVLDDHLRIIR</sequence>
<reference evidence="1 2" key="1">
    <citation type="journal article" date="2014" name="BMC Genomics">
        <title>Oil accumulation mechanisms of the oleaginous microalga Chlorella protothecoides revealed through its genome, transcriptomes, and proteomes.</title>
        <authorList>
            <person name="Gao C."/>
            <person name="Wang Y."/>
            <person name="Shen Y."/>
            <person name="Yan D."/>
            <person name="He X."/>
            <person name="Dai J."/>
            <person name="Wu Q."/>
        </authorList>
    </citation>
    <scope>NUCLEOTIDE SEQUENCE [LARGE SCALE GENOMIC DNA]</scope>
    <source>
        <strain evidence="1 2">0710</strain>
    </source>
</reference>
<proteinExistence type="predicted"/>
<evidence type="ECO:0000313" key="2">
    <source>
        <dbReference type="Proteomes" id="UP000028924"/>
    </source>
</evidence>
<organism evidence="1 2">
    <name type="scientific">Auxenochlorella protothecoides</name>
    <name type="common">Green microalga</name>
    <name type="synonym">Chlorella protothecoides</name>
    <dbReference type="NCBI Taxonomy" id="3075"/>
    <lineage>
        <taxon>Eukaryota</taxon>
        <taxon>Viridiplantae</taxon>
        <taxon>Chlorophyta</taxon>
        <taxon>core chlorophytes</taxon>
        <taxon>Trebouxiophyceae</taxon>
        <taxon>Chlorellales</taxon>
        <taxon>Chlorellaceae</taxon>
        <taxon>Auxenochlorella</taxon>
    </lineage>
</organism>
<dbReference type="RefSeq" id="XP_011395518.1">
    <property type="nucleotide sequence ID" value="XM_011397216.1"/>
</dbReference>
<dbReference type="SUPFAM" id="SSF50494">
    <property type="entry name" value="Trypsin-like serine proteases"/>
    <property type="match status" value="1"/>
</dbReference>
<accession>A0A087SAA8</accession>
<dbReference type="AlphaFoldDB" id="A0A087SAA8"/>
<dbReference type="GeneID" id="23611849"/>
<dbReference type="OrthoDB" id="2333706at2759"/>
<name>A0A087SAA8_AUXPR</name>
<gene>
    <name evidence="1" type="ORF">F751_0458</name>
</gene>